<evidence type="ECO:0000256" key="2">
    <source>
        <dbReference type="ARBA" id="ARBA00023125"/>
    </source>
</evidence>
<dbReference type="PRINTS" id="PR00034">
    <property type="entry name" value="HTHCRP"/>
</dbReference>
<evidence type="ECO:0000259" key="5">
    <source>
        <dbReference type="PROSITE" id="PS50042"/>
    </source>
</evidence>
<dbReference type="InterPro" id="IPR018490">
    <property type="entry name" value="cNMP-bd_dom_sf"/>
</dbReference>
<keyword evidence="8" id="KW-1185">Reference proteome</keyword>
<evidence type="ECO:0000259" key="6">
    <source>
        <dbReference type="PROSITE" id="PS51063"/>
    </source>
</evidence>
<dbReference type="PANTHER" id="PTHR24567:SF74">
    <property type="entry name" value="HTH-TYPE TRANSCRIPTIONAL REGULATOR ARCR"/>
    <property type="match status" value="1"/>
</dbReference>
<gene>
    <name evidence="7" type="ORF">ACFQ4B_29445</name>
</gene>
<evidence type="ECO:0000256" key="3">
    <source>
        <dbReference type="ARBA" id="ARBA00023159"/>
    </source>
</evidence>
<dbReference type="CDD" id="cd00038">
    <property type="entry name" value="CAP_ED"/>
    <property type="match status" value="1"/>
</dbReference>
<evidence type="ECO:0000256" key="4">
    <source>
        <dbReference type="ARBA" id="ARBA00023163"/>
    </source>
</evidence>
<dbReference type="PROSITE" id="PS50042">
    <property type="entry name" value="CNMP_BINDING_3"/>
    <property type="match status" value="1"/>
</dbReference>
<accession>A0ABW3UV24</accession>
<dbReference type="PANTHER" id="PTHR24567">
    <property type="entry name" value="CRP FAMILY TRANSCRIPTIONAL REGULATORY PROTEIN"/>
    <property type="match status" value="1"/>
</dbReference>
<dbReference type="InterPro" id="IPR014710">
    <property type="entry name" value="RmlC-like_jellyroll"/>
</dbReference>
<dbReference type="Gene3D" id="2.60.120.10">
    <property type="entry name" value="Jelly Rolls"/>
    <property type="match status" value="1"/>
</dbReference>
<dbReference type="EMBL" id="JBHTLU010000043">
    <property type="protein sequence ID" value="MFD1224237.1"/>
    <property type="molecule type" value="Genomic_DNA"/>
</dbReference>
<evidence type="ECO:0000256" key="1">
    <source>
        <dbReference type="ARBA" id="ARBA00023015"/>
    </source>
</evidence>
<keyword evidence="3" id="KW-0010">Activator</keyword>
<dbReference type="InterPro" id="IPR050397">
    <property type="entry name" value="Env_Response_Regulators"/>
</dbReference>
<dbReference type="InterPro" id="IPR036390">
    <property type="entry name" value="WH_DNA-bd_sf"/>
</dbReference>
<feature type="domain" description="Cyclic nucleotide-binding" evidence="5">
    <location>
        <begin position="36"/>
        <end position="137"/>
    </location>
</feature>
<keyword evidence="1" id="KW-0805">Transcription regulation</keyword>
<dbReference type="Proteomes" id="UP001597180">
    <property type="component" value="Unassembled WGS sequence"/>
</dbReference>
<dbReference type="Pfam" id="PF13545">
    <property type="entry name" value="HTH_Crp_2"/>
    <property type="match status" value="1"/>
</dbReference>
<reference evidence="8" key="1">
    <citation type="journal article" date="2019" name="Int. J. Syst. Evol. Microbiol.">
        <title>The Global Catalogue of Microorganisms (GCM) 10K type strain sequencing project: providing services to taxonomists for standard genome sequencing and annotation.</title>
        <authorList>
            <consortium name="The Broad Institute Genomics Platform"/>
            <consortium name="The Broad Institute Genome Sequencing Center for Infectious Disease"/>
            <person name="Wu L."/>
            <person name="Ma J."/>
        </authorList>
    </citation>
    <scope>NUCLEOTIDE SEQUENCE [LARGE SCALE GENOMIC DNA]</scope>
    <source>
        <strain evidence="8">CCUG 53270</strain>
    </source>
</reference>
<feature type="domain" description="HTH crp-type" evidence="6">
    <location>
        <begin position="151"/>
        <end position="220"/>
    </location>
</feature>
<protein>
    <submittedName>
        <fullName evidence="7">Crp/Fnr family transcriptional regulator</fullName>
    </submittedName>
</protein>
<evidence type="ECO:0000313" key="8">
    <source>
        <dbReference type="Proteomes" id="UP001597180"/>
    </source>
</evidence>
<dbReference type="CDD" id="cd00092">
    <property type="entry name" value="HTH_CRP"/>
    <property type="match status" value="1"/>
</dbReference>
<dbReference type="InterPro" id="IPR012318">
    <property type="entry name" value="HTH_CRP"/>
</dbReference>
<dbReference type="SUPFAM" id="SSF51206">
    <property type="entry name" value="cAMP-binding domain-like"/>
    <property type="match status" value="1"/>
</dbReference>
<proteinExistence type="predicted"/>
<dbReference type="Pfam" id="PF00027">
    <property type="entry name" value="cNMP_binding"/>
    <property type="match status" value="1"/>
</dbReference>
<comment type="caution">
    <text evidence="7">The sequence shown here is derived from an EMBL/GenBank/DDBJ whole genome shotgun (WGS) entry which is preliminary data.</text>
</comment>
<dbReference type="InterPro" id="IPR000595">
    <property type="entry name" value="cNMP-bd_dom"/>
</dbReference>
<dbReference type="SMART" id="SM00419">
    <property type="entry name" value="HTH_CRP"/>
    <property type="match status" value="1"/>
</dbReference>
<dbReference type="SMART" id="SM00100">
    <property type="entry name" value="cNMP"/>
    <property type="match status" value="1"/>
</dbReference>
<dbReference type="PROSITE" id="PS51063">
    <property type="entry name" value="HTH_CRP_2"/>
    <property type="match status" value="1"/>
</dbReference>
<keyword evidence="2" id="KW-0238">DNA-binding</keyword>
<sequence>MASWNDSELTDQVKREGMKEEEEVLTGLFAQYGTARHYRKNELIFHEDEESRDIYWVRSGLVKISQSAKEGQGITLFLRFEGEMFGAAEVLTGQRRQRFARCILDSEVLYVPANEFRSLMVSRPEIMYAVTVSNARRLLHTQRHTEMLISKPVPWRLAHFLLRLGERQGNELHVSLPLSHEEISFIVGCSRQTVTETLNRWNEQGIVHYGKKRIRIQEPEAFLMRM</sequence>
<evidence type="ECO:0000313" key="7">
    <source>
        <dbReference type="EMBL" id="MFD1224237.1"/>
    </source>
</evidence>
<organism evidence="7 8">
    <name type="scientific">Paenibacillus vulneris</name>
    <dbReference type="NCBI Taxonomy" id="1133364"/>
    <lineage>
        <taxon>Bacteria</taxon>
        <taxon>Bacillati</taxon>
        <taxon>Bacillota</taxon>
        <taxon>Bacilli</taxon>
        <taxon>Bacillales</taxon>
        <taxon>Paenibacillaceae</taxon>
        <taxon>Paenibacillus</taxon>
    </lineage>
</organism>
<dbReference type="SUPFAM" id="SSF46785">
    <property type="entry name" value="Winged helix' DNA-binding domain"/>
    <property type="match status" value="1"/>
</dbReference>
<name>A0ABW3UV24_9BACL</name>
<dbReference type="RefSeq" id="WP_345590647.1">
    <property type="nucleotide sequence ID" value="NZ_BAABJG010000023.1"/>
</dbReference>
<keyword evidence="4" id="KW-0804">Transcription</keyword>